<sequence>MKYFALLCIFLLCIHFSMQTPKYVNCRKQVLTGKSTKACALVTCNGNTGFSLQYCDNSRKSCGSKKQVGYHNGDKYAEYPGCCSYPICQ</sequence>
<proteinExistence type="evidence at transcript level"/>
<dbReference type="AlphaFoldDB" id="A0A1W6EW40"/>
<accession>A0A1W6EW40</accession>
<organism evidence="2">
    <name type="scientific">Ampulex compressa</name>
    <name type="common">Emerald cockroach wasp</name>
    <dbReference type="NCBI Taxonomy" id="860918"/>
    <lineage>
        <taxon>Eukaryota</taxon>
        <taxon>Metazoa</taxon>
        <taxon>Ecdysozoa</taxon>
        <taxon>Arthropoda</taxon>
        <taxon>Hexapoda</taxon>
        <taxon>Insecta</taxon>
        <taxon>Pterygota</taxon>
        <taxon>Neoptera</taxon>
        <taxon>Endopterygota</taxon>
        <taxon>Hymenoptera</taxon>
        <taxon>Apocrita</taxon>
        <taxon>Aculeata</taxon>
        <taxon>Apoidea</taxon>
        <taxon>Ampulicidae</taxon>
        <taxon>Ampulicini</taxon>
        <taxon>Ampulex</taxon>
    </lineage>
</organism>
<reference evidence="2" key="1">
    <citation type="submission" date="2017-02" db="EMBL/GenBank/DDBJ databases">
        <title>Parasitoid Jewel Wasp Mounts Multi-Pronged Neurochemical Attack to Hijack a Host Brain.</title>
        <authorList>
            <person name="Arvidson R.S."/>
            <person name="Kaiser M."/>
            <person name="Libersat F."/>
            <person name="Adams M.E."/>
        </authorList>
    </citation>
    <scope>NUCLEOTIDE SEQUENCE</scope>
    <source>
        <strain evidence="2">159</strain>
    </source>
</reference>
<name>A0A1W6EW40_AMPCP</name>
<protein>
    <submittedName>
        <fullName evidence="2">Venom protein</fullName>
    </submittedName>
</protein>
<dbReference type="EMBL" id="KY563532">
    <property type="protein sequence ID" value="ARK19941.1"/>
    <property type="molecule type" value="mRNA"/>
</dbReference>
<evidence type="ECO:0000256" key="1">
    <source>
        <dbReference type="SAM" id="SignalP"/>
    </source>
</evidence>
<keyword evidence="1" id="KW-0732">Signal</keyword>
<feature type="chain" id="PRO_5013071704" evidence="1">
    <location>
        <begin position="20"/>
        <end position="89"/>
    </location>
</feature>
<feature type="signal peptide" evidence="1">
    <location>
        <begin position="1"/>
        <end position="19"/>
    </location>
</feature>
<evidence type="ECO:0000313" key="2">
    <source>
        <dbReference type="EMBL" id="ARK19941.1"/>
    </source>
</evidence>